<dbReference type="Proteomes" id="UP000561011">
    <property type="component" value="Unassembled WGS sequence"/>
</dbReference>
<keyword evidence="2" id="KW-0067">ATP-binding</keyword>
<dbReference type="SUPFAM" id="SSF52540">
    <property type="entry name" value="P-loop containing nucleoside triphosphate hydrolases"/>
    <property type="match status" value="1"/>
</dbReference>
<organism evidence="2 3">
    <name type="scientific">Sanguibacter inulinus</name>
    <dbReference type="NCBI Taxonomy" id="60922"/>
    <lineage>
        <taxon>Bacteria</taxon>
        <taxon>Bacillati</taxon>
        <taxon>Actinomycetota</taxon>
        <taxon>Actinomycetes</taxon>
        <taxon>Micrococcales</taxon>
        <taxon>Sanguibacteraceae</taxon>
        <taxon>Sanguibacter</taxon>
    </lineage>
</organism>
<dbReference type="AlphaFoldDB" id="A0A853EXX1"/>
<accession>A0A853EXX1</accession>
<evidence type="ECO:0000313" key="3">
    <source>
        <dbReference type="Proteomes" id="UP000561011"/>
    </source>
</evidence>
<dbReference type="EMBL" id="JACBYE010000070">
    <property type="protein sequence ID" value="NYS95369.1"/>
    <property type="molecule type" value="Genomic_DNA"/>
</dbReference>
<keyword evidence="3" id="KW-1185">Reference proteome</keyword>
<dbReference type="GO" id="GO:0005524">
    <property type="term" value="F:ATP binding"/>
    <property type="evidence" value="ECO:0007669"/>
    <property type="project" value="UniProtKB-KW"/>
</dbReference>
<dbReference type="Pfam" id="PF13521">
    <property type="entry name" value="AAA_28"/>
    <property type="match status" value="1"/>
</dbReference>
<evidence type="ECO:0000259" key="1">
    <source>
        <dbReference type="Pfam" id="PF13521"/>
    </source>
</evidence>
<evidence type="ECO:0000313" key="2">
    <source>
        <dbReference type="EMBL" id="NYS95369.1"/>
    </source>
</evidence>
<protein>
    <submittedName>
        <fullName evidence="2">ATP-binding protein</fullName>
    </submittedName>
</protein>
<reference evidence="2 3" key="1">
    <citation type="submission" date="2020-07" db="EMBL/GenBank/DDBJ databases">
        <title>MOT database genomes.</title>
        <authorList>
            <person name="Joseph S."/>
            <person name="Aduse-Opoku J."/>
            <person name="Hashim A."/>
            <person name="Wade W."/>
            <person name="Curtis M."/>
        </authorList>
    </citation>
    <scope>NUCLEOTIDE SEQUENCE [LARGE SCALE GENOMIC DNA]</scope>
    <source>
        <strain evidence="2 3">DSM 100099</strain>
    </source>
</reference>
<name>A0A853EXX1_9MICO</name>
<dbReference type="InterPro" id="IPR027417">
    <property type="entry name" value="P-loop_NTPase"/>
</dbReference>
<feature type="domain" description="NadR/Ttd14 AAA" evidence="1">
    <location>
        <begin position="6"/>
        <end position="198"/>
    </location>
</feature>
<gene>
    <name evidence="2" type="ORF">HZZ10_17830</name>
</gene>
<dbReference type="InterPro" id="IPR038727">
    <property type="entry name" value="NadR/Ttd14_AAA_dom"/>
</dbReference>
<sequence>MKDGRRVVVSGTYSTGKTTTATALSKATGMPLVSAQSAREILTSLYPGRKFHHMSAEELLALGLRRLGERLRAEAELHETGFISDGSVLNEWAYAAVRARIGLNPGAGIPQQLVKAAVTVPSLPFLKRYVRAYGVMARFHARDTYTDVIHLPIEFSMNPDGHRPVSERYRTLSDTELLREFTALDLGVHVVRGTIEDRVQAAIHALGLPQVSSVRAAVSEAREDIAQSREAVAQRILAQESPLTLRERAAITFRL</sequence>
<proteinExistence type="predicted"/>
<comment type="caution">
    <text evidence="2">The sequence shown here is derived from an EMBL/GenBank/DDBJ whole genome shotgun (WGS) entry which is preliminary data.</text>
</comment>
<dbReference type="Gene3D" id="3.40.50.300">
    <property type="entry name" value="P-loop containing nucleotide triphosphate hydrolases"/>
    <property type="match status" value="1"/>
</dbReference>
<keyword evidence="2" id="KW-0547">Nucleotide-binding</keyword>